<dbReference type="Pfam" id="PF13927">
    <property type="entry name" value="Ig_3"/>
    <property type="match status" value="1"/>
</dbReference>
<dbReference type="SMART" id="SM00408">
    <property type="entry name" value="IGc2"/>
    <property type="match status" value="2"/>
</dbReference>
<feature type="domain" description="Ig-like" evidence="7">
    <location>
        <begin position="237"/>
        <end position="317"/>
    </location>
</feature>
<dbReference type="InterPro" id="IPR013783">
    <property type="entry name" value="Ig-like_fold"/>
</dbReference>
<dbReference type="EMBL" id="JAGFMF010011834">
    <property type="protein sequence ID" value="KAG8511369.1"/>
    <property type="molecule type" value="Genomic_DNA"/>
</dbReference>
<dbReference type="GO" id="GO:0005886">
    <property type="term" value="C:plasma membrane"/>
    <property type="evidence" value="ECO:0007669"/>
    <property type="project" value="TreeGrafter"/>
</dbReference>
<dbReference type="AlphaFoldDB" id="A0A8J6AH88"/>
<dbReference type="GO" id="GO:0002682">
    <property type="term" value="P:regulation of immune system process"/>
    <property type="evidence" value="ECO:0007669"/>
    <property type="project" value="TreeGrafter"/>
</dbReference>
<comment type="similarity">
    <text evidence="4">Belongs to the immunoglobulin superfamily. CEA family.</text>
</comment>
<dbReference type="InterPro" id="IPR013106">
    <property type="entry name" value="Ig_V-set"/>
</dbReference>
<dbReference type="SUPFAM" id="SSF48726">
    <property type="entry name" value="Immunoglobulin"/>
    <property type="match status" value="3"/>
</dbReference>
<name>A0A8J6AH88_GALPY</name>
<keyword evidence="2" id="KW-0325">Glycoprotein</keyword>
<dbReference type="GO" id="GO:0009986">
    <property type="term" value="C:cell surface"/>
    <property type="evidence" value="ECO:0007669"/>
    <property type="project" value="TreeGrafter"/>
</dbReference>
<evidence type="ECO:0000256" key="2">
    <source>
        <dbReference type="ARBA" id="ARBA00023180"/>
    </source>
</evidence>
<dbReference type="OrthoDB" id="6159398at2759"/>
<comment type="caution">
    <text evidence="8">The sequence shown here is derived from an EMBL/GenBank/DDBJ whole genome shotgun (WGS) entry which is preliminary data.</text>
</comment>
<proteinExistence type="inferred from homology"/>
<evidence type="ECO:0000256" key="1">
    <source>
        <dbReference type="ARBA" id="ARBA00022729"/>
    </source>
</evidence>
<evidence type="ECO:0000256" key="5">
    <source>
        <dbReference type="SAM" id="MobiDB-lite"/>
    </source>
</evidence>
<feature type="domain" description="Ig-like" evidence="7">
    <location>
        <begin position="145"/>
        <end position="232"/>
    </location>
</feature>
<dbReference type="InterPro" id="IPR003598">
    <property type="entry name" value="Ig_sub2"/>
</dbReference>
<dbReference type="GO" id="GO:1990782">
    <property type="term" value="F:protein tyrosine kinase binding"/>
    <property type="evidence" value="ECO:0007669"/>
    <property type="project" value="TreeGrafter"/>
</dbReference>
<dbReference type="PANTHER" id="PTHR44427:SF1">
    <property type="entry name" value="CARCINOEMBRYONIC ANTIGEN-RELATED CELL ADHESION MOLECULE 1"/>
    <property type="match status" value="1"/>
</dbReference>
<dbReference type="PROSITE" id="PS50835">
    <property type="entry name" value="IG_LIKE"/>
    <property type="match status" value="2"/>
</dbReference>
<dbReference type="Gene3D" id="2.60.40.10">
    <property type="entry name" value="Immunoglobulins"/>
    <property type="match status" value="3"/>
</dbReference>
<accession>A0A8J6AH88</accession>
<sequence length="440" mass="47504">MGAPSVHGCPVQVPWQGILLAASLLTFWTPSVTAKPTVEPEPPDASEGQDVLLRVRDLPGYFGIYSWYKGGKADNNQRIASYNVATLEFSNGPAHSGREIMYPNMSLLFKNVTQADTGEYTLRYLNISRGLEEVTGQLRVYPVLPKPHITSNNSDPVEHKDPVALTCGPETQDTTYLWSIRGQSPPDGARLQLSPDNRTLTLLRVTRNDTGPYVCETRNPASAQRSDPLALNVLYGPDTPTISPSRNYYSTGANLSLSCLAASHPPAQYSWLVNGRPQQASQELSIPHIAESDSGAYTCLAHNKATGLSSTTVKNITVSGEWLPGPSAPSLGGAWWFRKEPARRAESREGREAQAPGPFSVSHLPCFSTNPVALPSIQASNATEHKDPMVLTCVTGDPGISTPRLPNNQRLRSQTGRRCPRTATPLSSAPSGGRIQGVSV</sequence>
<evidence type="ECO:0000259" key="7">
    <source>
        <dbReference type="PROSITE" id="PS50835"/>
    </source>
</evidence>
<dbReference type="CDD" id="cd05774">
    <property type="entry name" value="IgV_CEACAM_D1"/>
    <property type="match status" value="1"/>
</dbReference>
<dbReference type="Proteomes" id="UP000700334">
    <property type="component" value="Unassembled WGS sequence"/>
</dbReference>
<dbReference type="InterPro" id="IPR050831">
    <property type="entry name" value="CEA_cell_adhesion"/>
</dbReference>
<keyword evidence="1 6" id="KW-0732">Signal</keyword>
<dbReference type="InterPro" id="IPR036179">
    <property type="entry name" value="Ig-like_dom_sf"/>
</dbReference>
<feature type="region of interest" description="Disordered" evidence="5">
    <location>
        <begin position="396"/>
        <end position="440"/>
    </location>
</feature>
<dbReference type="InterPro" id="IPR007110">
    <property type="entry name" value="Ig-like_dom"/>
</dbReference>
<evidence type="ECO:0000313" key="9">
    <source>
        <dbReference type="Proteomes" id="UP000700334"/>
    </source>
</evidence>
<dbReference type="GO" id="GO:0007165">
    <property type="term" value="P:signal transduction"/>
    <property type="evidence" value="ECO:0007669"/>
    <property type="project" value="TreeGrafter"/>
</dbReference>
<evidence type="ECO:0000256" key="6">
    <source>
        <dbReference type="SAM" id="SignalP"/>
    </source>
</evidence>
<dbReference type="CDD" id="cd20948">
    <property type="entry name" value="IgC2_CEACAM5-like"/>
    <property type="match status" value="1"/>
</dbReference>
<dbReference type="Pfam" id="PF13895">
    <property type="entry name" value="Ig_2"/>
    <property type="match status" value="1"/>
</dbReference>
<evidence type="ECO:0000256" key="4">
    <source>
        <dbReference type="ARBA" id="ARBA00038222"/>
    </source>
</evidence>
<keyword evidence="9" id="KW-1185">Reference proteome</keyword>
<reference evidence="8" key="1">
    <citation type="journal article" date="2021" name="Evol. Appl.">
        <title>The genome of the Pyrenean desman and the effects of bottlenecks and inbreeding on the genomic landscape of an endangered species.</title>
        <authorList>
            <person name="Escoda L."/>
            <person name="Castresana J."/>
        </authorList>
    </citation>
    <scope>NUCLEOTIDE SEQUENCE</scope>
    <source>
        <strain evidence="8">IBE-C5619</strain>
    </source>
</reference>
<protein>
    <submittedName>
        <fullName evidence="8">Carcinoembryonic antigen-related cell adhesion molecule 1</fullName>
    </submittedName>
</protein>
<dbReference type="InterPro" id="IPR003599">
    <property type="entry name" value="Ig_sub"/>
</dbReference>
<dbReference type="CDD" id="cd05740">
    <property type="entry name" value="IgI_hCEACAM_2_4_6_like"/>
    <property type="match status" value="1"/>
</dbReference>
<dbReference type="FunFam" id="2.60.40.10:FF:000244">
    <property type="entry name" value="carcinoembryonic antigen-related cell adhesion molecule 16"/>
    <property type="match status" value="1"/>
</dbReference>
<keyword evidence="3" id="KW-0393">Immunoglobulin domain</keyword>
<evidence type="ECO:0000256" key="3">
    <source>
        <dbReference type="ARBA" id="ARBA00023319"/>
    </source>
</evidence>
<feature type="chain" id="PRO_5035286037" evidence="6">
    <location>
        <begin position="35"/>
        <end position="440"/>
    </location>
</feature>
<organism evidence="8 9">
    <name type="scientific">Galemys pyrenaicus</name>
    <name type="common">Iberian desman</name>
    <name type="synonym">Pyrenean desman</name>
    <dbReference type="NCBI Taxonomy" id="202257"/>
    <lineage>
        <taxon>Eukaryota</taxon>
        <taxon>Metazoa</taxon>
        <taxon>Chordata</taxon>
        <taxon>Craniata</taxon>
        <taxon>Vertebrata</taxon>
        <taxon>Euteleostomi</taxon>
        <taxon>Mammalia</taxon>
        <taxon>Eutheria</taxon>
        <taxon>Laurasiatheria</taxon>
        <taxon>Eulipotyphla</taxon>
        <taxon>Talpidae</taxon>
        <taxon>Galemys</taxon>
    </lineage>
</organism>
<dbReference type="SMART" id="SM00409">
    <property type="entry name" value="IG"/>
    <property type="match status" value="3"/>
</dbReference>
<evidence type="ECO:0000313" key="8">
    <source>
        <dbReference type="EMBL" id="KAG8511369.1"/>
    </source>
</evidence>
<feature type="compositionally biased region" description="Polar residues" evidence="5">
    <location>
        <begin position="404"/>
        <end position="416"/>
    </location>
</feature>
<dbReference type="Pfam" id="PF07686">
    <property type="entry name" value="V-set"/>
    <property type="match status" value="1"/>
</dbReference>
<dbReference type="PANTHER" id="PTHR44427">
    <property type="entry name" value="CARCINOEMBRYONIC ANTIGEN-RELATED CELL ADHESION MOLECULE 19"/>
    <property type="match status" value="1"/>
</dbReference>
<feature type="signal peptide" evidence="6">
    <location>
        <begin position="1"/>
        <end position="34"/>
    </location>
</feature>
<gene>
    <name evidence="8" type="ORF">J0S82_006937</name>
</gene>